<comment type="similarity">
    <text evidence="2">Belongs to the peptidase C19 family.</text>
</comment>
<keyword evidence="4" id="KW-0645">Protease</keyword>
<feature type="region of interest" description="Disordered" evidence="8">
    <location>
        <begin position="988"/>
        <end position="1011"/>
    </location>
</feature>
<accession>A0A2K3E6P0</accession>
<keyword evidence="6" id="KW-0378">Hydrolase</keyword>
<dbReference type="GeneID" id="5715367"/>
<feature type="compositionally biased region" description="Gly residues" evidence="8">
    <location>
        <begin position="1202"/>
        <end position="1215"/>
    </location>
</feature>
<dbReference type="Gene3D" id="3.90.70.10">
    <property type="entry name" value="Cysteine proteinases"/>
    <property type="match status" value="1"/>
</dbReference>
<evidence type="ECO:0000256" key="1">
    <source>
        <dbReference type="ARBA" id="ARBA00000707"/>
    </source>
</evidence>
<feature type="compositionally biased region" description="Acidic residues" evidence="8">
    <location>
        <begin position="1259"/>
        <end position="1268"/>
    </location>
</feature>
<evidence type="ECO:0000259" key="9">
    <source>
        <dbReference type="PROSITE" id="PS50235"/>
    </source>
</evidence>
<dbReference type="Gene3D" id="3.30.2230.10">
    <property type="entry name" value="DUSP-like"/>
    <property type="match status" value="2"/>
</dbReference>
<dbReference type="InterPro" id="IPR018200">
    <property type="entry name" value="USP_CS"/>
</dbReference>
<dbReference type="PROSITE" id="PS50235">
    <property type="entry name" value="USP_3"/>
    <property type="match status" value="1"/>
</dbReference>
<name>A0A2K3E6P0_CHLRE</name>
<protein>
    <recommendedName>
        <fullName evidence="3">ubiquitinyl hydrolase 1</fullName>
        <ecNumber evidence="3">3.4.19.12</ecNumber>
    </recommendedName>
</protein>
<evidence type="ECO:0000256" key="2">
    <source>
        <dbReference type="ARBA" id="ARBA00009085"/>
    </source>
</evidence>
<dbReference type="SUPFAM" id="SSF54001">
    <property type="entry name" value="Cysteine proteinases"/>
    <property type="match status" value="1"/>
</dbReference>
<feature type="compositionally biased region" description="Low complexity" evidence="8">
    <location>
        <begin position="564"/>
        <end position="579"/>
    </location>
</feature>
<dbReference type="InterPro" id="IPR038765">
    <property type="entry name" value="Papain-like_cys_pep_sf"/>
</dbReference>
<feature type="region of interest" description="Disordered" evidence="8">
    <location>
        <begin position="1176"/>
        <end position="1328"/>
    </location>
</feature>
<dbReference type="GO" id="GO:0031647">
    <property type="term" value="P:regulation of protein stability"/>
    <property type="evidence" value="ECO:0000318"/>
    <property type="project" value="GO_Central"/>
</dbReference>
<feature type="compositionally biased region" description="Low complexity" evidence="8">
    <location>
        <begin position="907"/>
        <end position="922"/>
    </location>
</feature>
<feature type="compositionally biased region" description="Gly residues" evidence="8">
    <location>
        <begin position="549"/>
        <end position="559"/>
    </location>
</feature>
<dbReference type="CDD" id="cd01795">
    <property type="entry name" value="Ubl_USP48"/>
    <property type="match status" value="1"/>
</dbReference>
<dbReference type="STRING" id="3055.A0A2K3E6P0"/>
<evidence type="ECO:0000256" key="3">
    <source>
        <dbReference type="ARBA" id="ARBA00012759"/>
    </source>
</evidence>
<feature type="compositionally biased region" description="Low complexity" evidence="8">
    <location>
        <begin position="473"/>
        <end position="484"/>
    </location>
</feature>
<feature type="compositionally biased region" description="Low complexity" evidence="8">
    <location>
        <begin position="742"/>
        <end position="757"/>
    </location>
</feature>
<feature type="compositionally biased region" description="Pro residues" evidence="8">
    <location>
        <begin position="758"/>
        <end position="768"/>
    </location>
</feature>
<dbReference type="EC" id="3.4.19.12" evidence="3"/>
<keyword evidence="7" id="KW-0788">Thiol protease</keyword>
<feature type="domain" description="DUSP" evidence="10">
    <location>
        <begin position="916"/>
        <end position="1050"/>
    </location>
</feature>
<feature type="compositionally biased region" description="Gly residues" evidence="8">
    <location>
        <begin position="700"/>
        <end position="718"/>
    </location>
</feature>
<dbReference type="InterPro" id="IPR001394">
    <property type="entry name" value="Peptidase_C19_UCH"/>
</dbReference>
<dbReference type="GO" id="GO:0005829">
    <property type="term" value="C:cytosol"/>
    <property type="evidence" value="ECO:0000318"/>
    <property type="project" value="GO_Central"/>
</dbReference>
<dbReference type="InParanoid" id="A0A2K3E6P0"/>
<dbReference type="SUPFAM" id="SSF143791">
    <property type="entry name" value="DUSP-like"/>
    <property type="match status" value="1"/>
</dbReference>
<dbReference type="ExpressionAtlas" id="A0A2K3E6P0">
    <property type="expression patterns" value="baseline"/>
</dbReference>
<feature type="region of interest" description="Disordered" evidence="8">
    <location>
        <begin position="907"/>
        <end position="947"/>
    </location>
</feature>
<dbReference type="GO" id="GO:0004843">
    <property type="term" value="F:cysteine-type deubiquitinase activity"/>
    <property type="evidence" value="ECO:0000318"/>
    <property type="project" value="GO_Central"/>
</dbReference>
<evidence type="ECO:0000256" key="7">
    <source>
        <dbReference type="ARBA" id="ARBA00022807"/>
    </source>
</evidence>
<dbReference type="PROSITE" id="PS00973">
    <property type="entry name" value="USP_2"/>
    <property type="match status" value="1"/>
</dbReference>
<proteinExistence type="inferred from homology"/>
<dbReference type="RefSeq" id="XP_042928543.1">
    <property type="nucleotide sequence ID" value="XM_043058629.1"/>
</dbReference>
<dbReference type="Gene3D" id="3.10.20.90">
    <property type="entry name" value="Phosphatidylinositol 3-kinase Catalytic Subunit, Chain A, domain 1"/>
    <property type="match status" value="1"/>
</dbReference>
<gene>
    <name evidence="11" type="ORF">CHLRE_01g030450v5</name>
</gene>
<keyword evidence="12" id="KW-1185">Reference proteome</keyword>
<evidence type="ECO:0000256" key="5">
    <source>
        <dbReference type="ARBA" id="ARBA00022786"/>
    </source>
</evidence>
<dbReference type="GO" id="GO:0016579">
    <property type="term" value="P:protein deubiquitination"/>
    <property type="evidence" value="ECO:0007669"/>
    <property type="project" value="InterPro"/>
</dbReference>
<evidence type="ECO:0000313" key="11">
    <source>
        <dbReference type="EMBL" id="PNW88458.1"/>
    </source>
</evidence>
<feature type="domain" description="DUSP" evidence="10">
    <location>
        <begin position="1395"/>
        <end position="1526"/>
    </location>
</feature>
<dbReference type="GO" id="GO:0006508">
    <property type="term" value="P:proteolysis"/>
    <property type="evidence" value="ECO:0007669"/>
    <property type="project" value="UniProtKB-KW"/>
</dbReference>
<dbReference type="KEGG" id="cre:CHLRE_01g030450v5"/>
<evidence type="ECO:0000313" key="12">
    <source>
        <dbReference type="Proteomes" id="UP000006906"/>
    </source>
</evidence>
<feature type="compositionally biased region" description="Basic residues" evidence="8">
    <location>
        <begin position="531"/>
        <end position="545"/>
    </location>
</feature>
<feature type="region of interest" description="Disordered" evidence="8">
    <location>
        <begin position="473"/>
        <end position="608"/>
    </location>
</feature>
<evidence type="ECO:0000256" key="6">
    <source>
        <dbReference type="ARBA" id="ARBA00022801"/>
    </source>
</evidence>
<dbReference type="PANTHER" id="PTHR24006:SF758">
    <property type="entry name" value="UBIQUITIN CARBOXYL-TERMINAL HYDROLASE 36"/>
    <property type="match status" value="1"/>
</dbReference>
<feature type="region of interest" description="Disordered" evidence="8">
    <location>
        <begin position="1835"/>
        <end position="1870"/>
    </location>
</feature>
<dbReference type="InterPro" id="IPR029071">
    <property type="entry name" value="Ubiquitin-like_domsf"/>
</dbReference>
<keyword evidence="5" id="KW-0833">Ubl conjugation pathway</keyword>
<dbReference type="InterPro" id="IPR044743">
    <property type="entry name" value="Ubl_USP48"/>
</dbReference>
<feature type="compositionally biased region" description="Acidic residues" evidence="8">
    <location>
        <begin position="514"/>
        <end position="525"/>
    </location>
</feature>
<dbReference type="PROSITE" id="PS00972">
    <property type="entry name" value="USP_1"/>
    <property type="match status" value="1"/>
</dbReference>
<dbReference type="Gramene" id="PNW88458">
    <property type="protein sequence ID" value="PNW88458"/>
    <property type="gene ID" value="CHLRE_01g030450v5"/>
</dbReference>
<organism evidence="11 12">
    <name type="scientific">Chlamydomonas reinhardtii</name>
    <name type="common">Chlamydomonas smithii</name>
    <dbReference type="NCBI Taxonomy" id="3055"/>
    <lineage>
        <taxon>Eukaryota</taxon>
        <taxon>Viridiplantae</taxon>
        <taxon>Chlorophyta</taxon>
        <taxon>core chlorophytes</taxon>
        <taxon>Chlorophyceae</taxon>
        <taxon>CS clade</taxon>
        <taxon>Chlamydomonadales</taxon>
        <taxon>Chlamydomonadaceae</taxon>
        <taxon>Chlamydomonas</taxon>
    </lineage>
</organism>
<dbReference type="Proteomes" id="UP000006906">
    <property type="component" value="Chromosome 1"/>
</dbReference>
<feature type="compositionally biased region" description="Low complexity" evidence="8">
    <location>
        <begin position="1837"/>
        <end position="1858"/>
    </location>
</feature>
<dbReference type="PROSITE" id="PS51283">
    <property type="entry name" value="DUSP"/>
    <property type="match status" value="2"/>
</dbReference>
<dbReference type="SUPFAM" id="SSF54236">
    <property type="entry name" value="Ubiquitin-like"/>
    <property type="match status" value="1"/>
</dbReference>
<dbReference type="InterPro" id="IPR028889">
    <property type="entry name" value="USP"/>
</dbReference>
<dbReference type="Pfam" id="PF00443">
    <property type="entry name" value="UCH"/>
    <property type="match status" value="1"/>
</dbReference>
<dbReference type="InterPro" id="IPR035927">
    <property type="entry name" value="DUSP-like_sf"/>
</dbReference>
<feature type="region of interest" description="Disordered" evidence="8">
    <location>
        <begin position="700"/>
        <end position="779"/>
    </location>
</feature>
<evidence type="ECO:0000256" key="4">
    <source>
        <dbReference type="ARBA" id="ARBA00022670"/>
    </source>
</evidence>
<dbReference type="InterPro" id="IPR050164">
    <property type="entry name" value="Peptidase_C19"/>
</dbReference>
<dbReference type="FunCoup" id="A0A2K3E6P0">
    <property type="interactions" value="1633"/>
</dbReference>
<dbReference type="EMBL" id="CM008962">
    <property type="protein sequence ID" value="PNW88458.1"/>
    <property type="molecule type" value="Genomic_DNA"/>
</dbReference>
<reference evidence="11 12" key="1">
    <citation type="journal article" date="2007" name="Science">
        <title>The Chlamydomonas genome reveals the evolution of key animal and plant functions.</title>
        <authorList>
            <person name="Merchant S.S."/>
            <person name="Prochnik S.E."/>
            <person name="Vallon O."/>
            <person name="Harris E.H."/>
            <person name="Karpowicz S.J."/>
            <person name="Witman G.B."/>
            <person name="Terry A."/>
            <person name="Salamov A."/>
            <person name="Fritz-Laylin L.K."/>
            <person name="Marechal-Drouard L."/>
            <person name="Marshall W.F."/>
            <person name="Qu L.H."/>
            <person name="Nelson D.R."/>
            <person name="Sanderfoot A.A."/>
            <person name="Spalding M.H."/>
            <person name="Kapitonov V.V."/>
            <person name="Ren Q."/>
            <person name="Ferris P."/>
            <person name="Lindquist E."/>
            <person name="Shapiro H."/>
            <person name="Lucas S.M."/>
            <person name="Grimwood J."/>
            <person name="Schmutz J."/>
            <person name="Cardol P."/>
            <person name="Cerutti H."/>
            <person name="Chanfreau G."/>
            <person name="Chen C.L."/>
            <person name="Cognat V."/>
            <person name="Croft M.T."/>
            <person name="Dent R."/>
            <person name="Dutcher S."/>
            <person name="Fernandez E."/>
            <person name="Fukuzawa H."/>
            <person name="Gonzalez-Ballester D."/>
            <person name="Gonzalez-Halphen D."/>
            <person name="Hallmann A."/>
            <person name="Hanikenne M."/>
            <person name="Hippler M."/>
            <person name="Inwood W."/>
            <person name="Jabbari K."/>
            <person name="Kalanon M."/>
            <person name="Kuras R."/>
            <person name="Lefebvre P.A."/>
            <person name="Lemaire S.D."/>
            <person name="Lobanov A.V."/>
            <person name="Lohr M."/>
            <person name="Manuell A."/>
            <person name="Meier I."/>
            <person name="Mets L."/>
            <person name="Mittag M."/>
            <person name="Mittelmeier T."/>
            <person name="Moroney J.V."/>
            <person name="Moseley J."/>
            <person name="Napoli C."/>
            <person name="Nedelcu A.M."/>
            <person name="Niyogi K."/>
            <person name="Novoselov S.V."/>
            <person name="Paulsen I.T."/>
            <person name="Pazour G."/>
            <person name="Purton S."/>
            <person name="Ral J.P."/>
            <person name="Riano-Pachon D.M."/>
            <person name="Riekhof W."/>
            <person name="Rymarquis L."/>
            <person name="Schroda M."/>
            <person name="Stern D."/>
            <person name="Umen J."/>
            <person name="Willows R."/>
            <person name="Wilson N."/>
            <person name="Zimmer S.L."/>
            <person name="Allmer J."/>
            <person name="Balk J."/>
            <person name="Bisova K."/>
            <person name="Chen C.J."/>
            <person name="Elias M."/>
            <person name="Gendler K."/>
            <person name="Hauser C."/>
            <person name="Lamb M.R."/>
            <person name="Ledford H."/>
            <person name="Long J.C."/>
            <person name="Minagawa J."/>
            <person name="Page M.D."/>
            <person name="Pan J."/>
            <person name="Pootakham W."/>
            <person name="Roje S."/>
            <person name="Rose A."/>
            <person name="Stahlberg E."/>
            <person name="Terauchi A.M."/>
            <person name="Yang P."/>
            <person name="Ball S."/>
            <person name="Bowler C."/>
            <person name="Dieckmann C.L."/>
            <person name="Gladyshev V.N."/>
            <person name="Green P."/>
            <person name="Jorgensen R."/>
            <person name="Mayfield S."/>
            <person name="Mueller-Roeber B."/>
            <person name="Rajamani S."/>
            <person name="Sayre R.T."/>
            <person name="Brokstein P."/>
            <person name="Dubchak I."/>
            <person name="Goodstein D."/>
            <person name="Hornick L."/>
            <person name="Huang Y.W."/>
            <person name="Jhaveri J."/>
            <person name="Luo Y."/>
            <person name="Martinez D."/>
            <person name="Ngau W.C."/>
            <person name="Otillar B."/>
            <person name="Poliakov A."/>
            <person name="Porter A."/>
            <person name="Szajkowski L."/>
            <person name="Werner G."/>
            <person name="Zhou K."/>
            <person name="Grigoriev I.V."/>
            <person name="Rokhsar D.S."/>
            <person name="Grossman A.R."/>
        </authorList>
    </citation>
    <scope>NUCLEOTIDE SEQUENCE [LARGE SCALE GENOMIC DNA]</scope>
    <source>
        <strain evidence="12">CC-503</strain>
    </source>
</reference>
<feature type="compositionally biased region" description="Basic and acidic residues" evidence="8">
    <location>
        <begin position="1243"/>
        <end position="1258"/>
    </location>
</feature>
<dbReference type="GO" id="GO:0004197">
    <property type="term" value="F:cysteine-type endopeptidase activity"/>
    <property type="evidence" value="ECO:0007669"/>
    <property type="project" value="InterPro"/>
</dbReference>
<dbReference type="SMART" id="SM00695">
    <property type="entry name" value="DUSP"/>
    <property type="match status" value="2"/>
</dbReference>
<dbReference type="PANTHER" id="PTHR24006">
    <property type="entry name" value="UBIQUITIN CARBOXYL-TERMINAL HYDROLASE"/>
    <property type="match status" value="1"/>
</dbReference>
<sequence length="1870" mass="191152">MPRPAKGKRGKGAGAVGGHDAADLLERLNSSGLGEKEVLAIVGANKVPCEHLRSPCVRNRKENVACFCQLVPAETSYRKKGLWQKEQTYLGTLGSDPKERQREDAATPAGLRNLGNTCYANAALQCLFSIPSLRTGIYTAEPAVAGHDILRQLQGLFLQMQFGPQRSVDTEALAKTLGLNHAVQQDGQEFLKLLLTRVEQLMSKSSDGAARRLVPQLFRGGLSYVTTCQRCGRDSSSSHEVQDFYDLMPQVRGFGSLTTSLASFLHAESLSGDNRYLCDFCGTKVDALRRVRLRALPPYLCLALQRFYFDPRTFDKAKALDKFAFPLTLDFSQVLAEAAAAEQAAAGAAAAAVAASTADAAGAASDAVPNADAAAPKAADAAAAAAAAVSLETPSYPVEGSPLYELVGILIHKGSQAHSGHYVAHIKDQASGQWWRFDDEVAACIGPDPAAAFQSDHGAVGAAAAAAAAAGGTAADGSTKGAGASRKRTATHDDVDYEEEAAAAGEEPGRGGGGEEEEEDDEEDGGAGGKRSGRGGRGGKKRARAGSRAGRGGSSGGGRGGKKGTAAAAAGVSAESGAGKSRGRGGQGRRGGRRGRTSGAVDMDGDASDADGELRAALAASMALQQEDEGLRFAMEASMADAAGLGVGGVGGGDTGAAAGEAGGAHAGDAEEAALVQMALEESEREAEMAAVLAGAGGAGRGGGGGGGAAGGGGGGGDAAELGEDGAGQQGDATSPMESDAEAVAAAMAASLADAAAPTPPRLTPPPSLMSAPPLRPSHLRPLALKSDEAGDDLKGSVHNSPKSGPAAAAAIKGETIGKAGGVGGSGSLVSANAYMLVYRAVGLQEPPPARTVEELPAALQAAVAEVAAAYADECDVYQRQRDALKTQVEERRRSVRELLSCISPRLPLQTSSQQPLQQQQPEVIGDDEDSADASAPQEQQQQQPGTAGYWVSMPWLEQWANDEGAPPPIDNGPITCAIHSRAGARGGAAAGAAGGAGDSQSQGGGGGAGTGSCLDPAKVAAAKLVSAEAWERLHAAHGGGPVLAAGDVCRQCLEGSASQALLGNQAEEVRRRVAALLEAGPAAGAEAEWEEAEVEEAMDAEEDASPRSFWVSRLWLQGWSKRQGASVKAEKSPTADLACPHGELQPARAAKRVAVPADIWRFLRDLWRRQRLAEAQDAAAGKPAPVGRGRGHKASSADAGGVNGSAGAGVGAGAGSPSPPAVDCMDLTGDDAPGLAASGKAGKRETVEIDQDDRVIGDDDDDEDDMQMIDAPSAQAGGAPAGAAPEAAGAGGLREDEDGSANRRSREASAVPPSREGTADVEAPVPPSELGAAADAAAGKPAATAAAAAAPARIPTAAELEAMCPELPVGRVFECELCREAAGQAASAHADSRRQLDMERNALSGLKMEAWPQLTPGCQYYMVPTSWVREWQQYVRVLPKGTPAAPRPSSLSAAMLRVLCPCHPDEPRLGVPPPRLTVSKRSRLSQLDLEQDPMRLITQEDWDHLRHVYLRDLNNASSAAAADAYAVAGTSTGTVGGRDVGGGKRRAFQRASAAIANGAHGAEDGDAGAGYAVGSNGNGRALLQEDGAADVVVKDGADGSSGAAANAAQLAAVAHGFTADVAQLVEEQQDTGAAATVSASAATGRIGGGSSRRRGDGGEAAGAVRAPDVLVWPPVCWAALAEQGRAAREAALVYSEAEVMVELVAAEDLEGAFKDSGVGLERRSRRTRKGRTSITVSNTTTLEQLKLQIFESLSIHPKNQTLYVRGDDGSPRQLQGDELSLAQHEVLPGAELRLVRLRLVDDDDDVAGLFGEGRAKRRQVEEGFKNTALHGDLPLQQQEAAAGAEQGADQGSSGAAGVQEAVEDDSHVV</sequence>
<dbReference type="OMA" id="RISTPAW"/>
<dbReference type="InterPro" id="IPR006615">
    <property type="entry name" value="Pept_C19_DUSP"/>
</dbReference>
<dbReference type="OrthoDB" id="289038at2759"/>
<evidence type="ECO:0000259" key="10">
    <source>
        <dbReference type="PROSITE" id="PS51283"/>
    </source>
</evidence>
<feature type="compositionally biased region" description="Low complexity" evidence="8">
    <location>
        <begin position="1269"/>
        <end position="1289"/>
    </location>
</feature>
<evidence type="ECO:0000256" key="8">
    <source>
        <dbReference type="SAM" id="MobiDB-lite"/>
    </source>
</evidence>
<feature type="domain" description="USP" evidence="9">
    <location>
        <begin position="109"/>
        <end position="460"/>
    </location>
</feature>
<dbReference type="GO" id="GO:0005634">
    <property type="term" value="C:nucleus"/>
    <property type="evidence" value="ECO:0000318"/>
    <property type="project" value="GO_Central"/>
</dbReference>
<comment type="catalytic activity">
    <reaction evidence="1">
        <text>Thiol-dependent hydrolysis of ester, thioester, amide, peptide and isopeptide bonds formed by the C-terminal Gly of ubiquitin (a 76-residue protein attached to proteins as an intracellular targeting signal).</text>
        <dbReference type="EC" id="3.4.19.12"/>
    </reaction>
</comment>